<evidence type="ECO:0000256" key="1">
    <source>
        <dbReference type="ARBA" id="ARBA00023015"/>
    </source>
</evidence>
<dbReference type="EMBL" id="CP046565">
    <property type="protein sequence ID" value="QJD28783.1"/>
    <property type="molecule type" value="Genomic_DNA"/>
</dbReference>
<keyword evidence="2" id="KW-0238">DNA-binding</keyword>
<dbReference type="SUPFAM" id="SSF46785">
    <property type="entry name" value="Winged helix' DNA-binding domain"/>
    <property type="match status" value="1"/>
</dbReference>
<evidence type="ECO:0000313" key="6">
    <source>
        <dbReference type="Proteomes" id="UP000503004"/>
    </source>
</evidence>
<dbReference type="InterPro" id="IPR036390">
    <property type="entry name" value="WH_DNA-bd_sf"/>
</dbReference>
<evidence type="ECO:0000259" key="4">
    <source>
        <dbReference type="PROSITE" id="PS50995"/>
    </source>
</evidence>
<evidence type="ECO:0000313" key="5">
    <source>
        <dbReference type="EMBL" id="QJD28783.1"/>
    </source>
</evidence>
<accession>A0A858Q4Q4</accession>
<dbReference type="InterPro" id="IPR023187">
    <property type="entry name" value="Tscrpt_reg_MarR-type_CS"/>
</dbReference>
<reference evidence="6" key="1">
    <citation type="submission" date="2019-12" db="EMBL/GenBank/DDBJ databases">
        <authorList>
            <person name="Awala S.I."/>
            <person name="Rhee S.K."/>
        </authorList>
    </citation>
    <scope>NUCLEOTIDE SEQUENCE [LARGE SCALE GENOMIC DNA]</scope>
    <source>
        <strain evidence="6">IM1</strain>
    </source>
</reference>
<organism evidence="5 6">
    <name type="scientific">Methylococcus geothermalis</name>
    <dbReference type="NCBI Taxonomy" id="2681310"/>
    <lineage>
        <taxon>Bacteria</taxon>
        <taxon>Pseudomonadati</taxon>
        <taxon>Pseudomonadota</taxon>
        <taxon>Gammaproteobacteria</taxon>
        <taxon>Methylococcales</taxon>
        <taxon>Methylococcaceae</taxon>
        <taxon>Methylococcus</taxon>
    </lineage>
</organism>
<dbReference type="InterPro" id="IPR000835">
    <property type="entry name" value="HTH_MarR-typ"/>
</dbReference>
<dbReference type="Gene3D" id="1.10.10.10">
    <property type="entry name" value="Winged helix-like DNA-binding domain superfamily/Winged helix DNA-binding domain"/>
    <property type="match status" value="1"/>
</dbReference>
<dbReference type="AlphaFoldDB" id="A0A858Q4Q4"/>
<dbReference type="GO" id="GO:0003700">
    <property type="term" value="F:DNA-binding transcription factor activity"/>
    <property type="evidence" value="ECO:0007669"/>
    <property type="project" value="InterPro"/>
</dbReference>
<dbReference type="GO" id="GO:0003677">
    <property type="term" value="F:DNA binding"/>
    <property type="evidence" value="ECO:0007669"/>
    <property type="project" value="UniProtKB-KW"/>
</dbReference>
<keyword evidence="6" id="KW-1185">Reference proteome</keyword>
<evidence type="ECO:0000256" key="3">
    <source>
        <dbReference type="ARBA" id="ARBA00023163"/>
    </source>
</evidence>
<protein>
    <submittedName>
        <fullName evidence="5">MarR family transcriptional regulator</fullName>
    </submittedName>
</protein>
<dbReference type="SMART" id="SM00347">
    <property type="entry name" value="HTH_MARR"/>
    <property type="match status" value="1"/>
</dbReference>
<evidence type="ECO:0000256" key="2">
    <source>
        <dbReference type="ARBA" id="ARBA00023125"/>
    </source>
</evidence>
<keyword evidence="3" id="KW-0804">Transcription</keyword>
<dbReference type="GO" id="GO:0006950">
    <property type="term" value="P:response to stress"/>
    <property type="evidence" value="ECO:0007669"/>
    <property type="project" value="TreeGrafter"/>
</dbReference>
<dbReference type="InterPro" id="IPR036388">
    <property type="entry name" value="WH-like_DNA-bd_sf"/>
</dbReference>
<dbReference type="PANTHER" id="PTHR33164">
    <property type="entry name" value="TRANSCRIPTIONAL REGULATOR, MARR FAMILY"/>
    <property type="match status" value="1"/>
</dbReference>
<proteinExistence type="predicted"/>
<dbReference type="InterPro" id="IPR039422">
    <property type="entry name" value="MarR/SlyA-like"/>
</dbReference>
<dbReference type="KEGG" id="metu:GNH96_01600"/>
<feature type="domain" description="HTH marR-type" evidence="4">
    <location>
        <begin position="11"/>
        <end position="140"/>
    </location>
</feature>
<dbReference type="PANTHER" id="PTHR33164:SF43">
    <property type="entry name" value="HTH-TYPE TRANSCRIPTIONAL REPRESSOR YETL"/>
    <property type="match status" value="1"/>
</dbReference>
<gene>
    <name evidence="5" type="ORF">GNH96_01600</name>
</gene>
<dbReference type="RefSeq" id="WP_169601658.1">
    <property type="nucleotide sequence ID" value="NZ_CP046565.1"/>
</dbReference>
<dbReference type="Proteomes" id="UP000503004">
    <property type="component" value="Chromosome"/>
</dbReference>
<keyword evidence="1" id="KW-0805">Transcription regulation</keyword>
<dbReference type="PROSITE" id="PS01117">
    <property type="entry name" value="HTH_MARR_1"/>
    <property type="match status" value="1"/>
</dbReference>
<dbReference type="Pfam" id="PF12802">
    <property type="entry name" value="MarR_2"/>
    <property type="match status" value="1"/>
</dbReference>
<name>A0A858Q4Q4_9GAMM</name>
<sequence>MNLDQITEPLNQRLARGLARIAAVARQLNWQAAEVAGLSPTQADILGFIANRPEGVRLTKVAAHAGVSKATASEAVAAMERKGLVRKYADASDGRALALTATAEGRRIIQAWPSGFAPIVAGLSQAEQEALFGLVVKMIRQLQQRQMIAPQRVCATCRYFRENVAPGTTTPHFCAFVGAPMAGRHLRVDCAEHESAA</sequence>
<dbReference type="PROSITE" id="PS50995">
    <property type="entry name" value="HTH_MARR_2"/>
    <property type="match status" value="1"/>
</dbReference>